<dbReference type="PATRIC" id="fig|1367477.3.peg.2445"/>
<sequence length="45" mass="5124">MLPPPDLRLLPAGMRYPGKRWKIEKQIASDLMQVLPTLFFGRKGG</sequence>
<accession>U5LAH3</accession>
<organism evidence="1 2">
    <name type="scientific">Bacillus infantis NRRL B-14911</name>
    <dbReference type="NCBI Taxonomy" id="1367477"/>
    <lineage>
        <taxon>Bacteria</taxon>
        <taxon>Bacillati</taxon>
        <taxon>Bacillota</taxon>
        <taxon>Bacilli</taxon>
        <taxon>Bacillales</taxon>
        <taxon>Bacillaceae</taxon>
        <taxon>Bacillus</taxon>
    </lineage>
</organism>
<reference evidence="1 2" key="1">
    <citation type="submission" date="2013-07" db="EMBL/GenBank/DDBJ databases">
        <title>Complete genome sequence of Bacillus infantis NRRL B-14911 that has potential to induce cardiac disease by antigenic mimicry.</title>
        <authorList>
            <person name="Massilamany C."/>
            <person name="Smith T.P.L."/>
            <person name="Loy J.D."/>
            <person name="Barletta R."/>
            <person name="Reddy J."/>
        </authorList>
    </citation>
    <scope>NUCLEOTIDE SEQUENCE [LARGE SCALE GENOMIC DNA]</scope>
    <source>
        <strain evidence="1 2">NRRL B-14911</strain>
    </source>
</reference>
<keyword evidence="2" id="KW-1185">Reference proteome</keyword>
<dbReference type="KEGG" id="bif:N288_12515"/>
<dbReference type="EMBL" id="CP006643">
    <property type="protein sequence ID" value="AGX04408.1"/>
    <property type="molecule type" value="Genomic_DNA"/>
</dbReference>
<evidence type="ECO:0000313" key="1">
    <source>
        <dbReference type="EMBL" id="AGX04408.1"/>
    </source>
</evidence>
<dbReference type="AlphaFoldDB" id="U5LAH3"/>
<evidence type="ECO:0000313" key="2">
    <source>
        <dbReference type="Proteomes" id="UP000017805"/>
    </source>
</evidence>
<dbReference type="Proteomes" id="UP000017805">
    <property type="component" value="Chromosome"/>
</dbReference>
<gene>
    <name evidence="1" type="ORF">N288_12515</name>
</gene>
<dbReference type="HOGENOM" id="CLU_3196126_0_0_9"/>
<proteinExistence type="predicted"/>
<name>U5LAH3_9BACI</name>
<protein>
    <submittedName>
        <fullName evidence="1">Uncharacterized protein</fullName>
    </submittedName>
</protein>